<comment type="catalytic activity">
    <reaction evidence="10 11 12">
        <text>L-cysteinyl-[protein] + hexadecanoyl-CoA = S-hexadecanoyl-L-cysteinyl-[protein] + CoA</text>
        <dbReference type="Rhea" id="RHEA:36683"/>
        <dbReference type="Rhea" id="RHEA-COMP:10131"/>
        <dbReference type="Rhea" id="RHEA-COMP:11032"/>
        <dbReference type="ChEBI" id="CHEBI:29950"/>
        <dbReference type="ChEBI" id="CHEBI:57287"/>
        <dbReference type="ChEBI" id="CHEBI:57379"/>
        <dbReference type="ChEBI" id="CHEBI:74151"/>
        <dbReference type="EC" id="2.3.1.225"/>
    </reaction>
</comment>
<feature type="active site" description="S-palmitoyl cysteine intermediate" evidence="11">
    <location>
        <position position="125"/>
    </location>
</feature>
<evidence type="ECO:0000256" key="1">
    <source>
        <dbReference type="ARBA" id="ARBA00004141"/>
    </source>
</evidence>
<name>W6ZAA9_COCMI</name>
<evidence type="ECO:0000256" key="6">
    <source>
        <dbReference type="ARBA" id="ARBA00023136"/>
    </source>
</evidence>
<dbReference type="EC" id="2.3.1.225" evidence="11"/>
<protein>
    <recommendedName>
        <fullName evidence="11">Palmitoyltransferase PFA4</fullName>
        <ecNumber evidence="11">2.3.1.225</ecNumber>
    </recommendedName>
    <alternativeName>
        <fullName evidence="11">Protein S-acyltransferase</fullName>
        <shortName evidence="11">PAT</shortName>
    </alternativeName>
    <alternativeName>
        <fullName evidence="11">Protein fatty acyltransferase 4</fullName>
    </alternativeName>
</protein>
<keyword evidence="5 11" id="KW-1133">Transmembrane helix</keyword>
<feature type="compositionally biased region" description="Basic and acidic residues" evidence="13">
    <location>
        <begin position="424"/>
        <end position="433"/>
    </location>
</feature>
<evidence type="ECO:0000256" key="5">
    <source>
        <dbReference type="ARBA" id="ARBA00022989"/>
    </source>
</evidence>
<feature type="transmembrane region" description="Helical" evidence="11 12">
    <location>
        <begin position="39"/>
        <end position="60"/>
    </location>
</feature>
<dbReference type="KEGG" id="bor:COCMIDRAFT_98164"/>
<organism evidence="15 16">
    <name type="scientific">Bipolaris oryzae ATCC 44560</name>
    <dbReference type="NCBI Taxonomy" id="930090"/>
    <lineage>
        <taxon>Eukaryota</taxon>
        <taxon>Fungi</taxon>
        <taxon>Dikarya</taxon>
        <taxon>Ascomycota</taxon>
        <taxon>Pezizomycotina</taxon>
        <taxon>Dothideomycetes</taxon>
        <taxon>Pleosporomycetidae</taxon>
        <taxon>Pleosporales</taxon>
        <taxon>Pleosporineae</taxon>
        <taxon>Pleosporaceae</taxon>
        <taxon>Bipolaris</taxon>
    </lineage>
</organism>
<keyword evidence="6 11" id="KW-0472">Membrane</keyword>
<evidence type="ECO:0000256" key="11">
    <source>
        <dbReference type="HAMAP-Rule" id="MF_03199"/>
    </source>
</evidence>
<comment type="function">
    <text evidence="11">Mediates the reversible addition of palmitate to target proteins, thereby regulating their membrane association and biological function.</text>
</comment>
<dbReference type="InterPro" id="IPR033682">
    <property type="entry name" value="PFA4"/>
</dbReference>
<sequence length="468" mass="52593">MEFTQLAVPSVYALILFLGYPSQYLLMQLEPAPLSKNEIIAANAILVLIFITYTQSVFVYPGTIPKDWNVGGAVKAEGKEGTGNEAEDLVGKSRKWCFRCEAAKPPRAHHCKECKRCIPKMDHHCPWTNNCVSHTTFPHFIRFLFYTTAGLSLLESFIFTRLAYLWSNLDMPSSMGPTPFQLAHLFTILFVNSLTLFTLGVLFLRNIWCLAVNTTTIESWEIERHRTLLRRARQYGGYLPSPDGTQQIRIRKQEFPYDIGIWANIVQGMNSANPIAWLNPFGATPSLASGLAFETNGFEDPGTVWPPPDPDRAYRRNAKAANVGAFQFADAPEMSAEETIKAFKARQAEDALRRRGLGGRAQQRGVEDEVEYGNSRDDDDDDDDDDGGYTYGDNASDDAEEEEEEAEKKYGEKGLEGEAAWRNAEGERLKDFGVDEDVEFYDEQEDDIPLSQLIARRQGASTSGYSRP</sequence>
<feature type="compositionally biased region" description="Acidic residues" evidence="13">
    <location>
        <begin position="395"/>
        <end position="405"/>
    </location>
</feature>
<keyword evidence="2 11" id="KW-0808">Transferase</keyword>
<keyword evidence="3 11" id="KW-0812">Transmembrane</keyword>
<dbReference type="GO" id="GO:0005789">
    <property type="term" value="C:endoplasmic reticulum membrane"/>
    <property type="evidence" value="ECO:0007669"/>
    <property type="project" value="UniProtKB-SubCell"/>
</dbReference>
<evidence type="ECO:0000256" key="2">
    <source>
        <dbReference type="ARBA" id="ARBA00022679"/>
    </source>
</evidence>
<evidence type="ECO:0000256" key="8">
    <source>
        <dbReference type="ARBA" id="ARBA00023288"/>
    </source>
</evidence>
<keyword evidence="16" id="KW-1185">Reference proteome</keyword>
<proteinExistence type="inferred from homology"/>
<evidence type="ECO:0000256" key="10">
    <source>
        <dbReference type="ARBA" id="ARBA00048048"/>
    </source>
</evidence>
<feature type="transmembrane region" description="Helical" evidence="11 12">
    <location>
        <begin position="143"/>
        <end position="164"/>
    </location>
</feature>
<feature type="compositionally biased region" description="Polar residues" evidence="13">
    <location>
        <begin position="459"/>
        <end position="468"/>
    </location>
</feature>
<dbReference type="OrthoDB" id="331948at2759"/>
<dbReference type="Proteomes" id="UP000054032">
    <property type="component" value="Unassembled WGS sequence"/>
</dbReference>
<dbReference type="PANTHER" id="PTHR12246">
    <property type="entry name" value="PALMITOYLTRANSFERASE ZDHHC16"/>
    <property type="match status" value="1"/>
</dbReference>
<keyword evidence="8 11" id="KW-0449">Lipoprotein</keyword>
<dbReference type="HOGENOM" id="CLU_027721_8_1_1"/>
<dbReference type="InterPro" id="IPR039859">
    <property type="entry name" value="PFA4/ZDH16/20/ERF2-like"/>
</dbReference>
<dbReference type="Pfam" id="PF01529">
    <property type="entry name" value="DHHC"/>
    <property type="match status" value="1"/>
</dbReference>
<comment type="similarity">
    <text evidence="11">Belongs to the DHHC palmitoyltransferase family. PFA4 subfamily.</text>
</comment>
<dbReference type="PROSITE" id="PS50216">
    <property type="entry name" value="DHHC"/>
    <property type="match status" value="1"/>
</dbReference>
<evidence type="ECO:0000256" key="12">
    <source>
        <dbReference type="RuleBase" id="RU079119"/>
    </source>
</evidence>
<evidence type="ECO:0000256" key="3">
    <source>
        <dbReference type="ARBA" id="ARBA00022692"/>
    </source>
</evidence>
<dbReference type="EMBL" id="KI964004">
    <property type="protein sequence ID" value="EUC44464.1"/>
    <property type="molecule type" value="Genomic_DNA"/>
</dbReference>
<accession>W6ZAA9</accession>
<evidence type="ECO:0000256" key="4">
    <source>
        <dbReference type="ARBA" id="ARBA00022824"/>
    </source>
</evidence>
<evidence type="ECO:0000313" key="15">
    <source>
        <dbReference type="EMBL" id="EUC44464.1"/>
    </source>
</evidence>
<dbReference type="eggNOG" id="KOG1314">
    <property type="taxonomic scope" value="Eukaryota"/>
</dbReference>
<feature type="compositionally biased region" description="Acidic residues" evidence="13">
    <location>
        <begin position="434"/>
        <end position="448"/>
    </location>
</feature>
<comment type="subcellular location">
    <subcellularLocation>
        <location evidence="11">Endoplasmic reticulum membrane</location>
        <topology evidence="11">Multi-pass membrane protein</topology>
    </subcellularLocation>
    <subcellularLocation>
        <location evidence="1">Membrane</location>
        <topology evidence="1">Multi-pass membrane protein</topology>
    </subcellularLocation>
</comment>
<feature type="region of interest" description="Disordered" evidence="13">
    <location>
        <begin position="354"/>
        <end position="468"/>
    </location>
</feature>
<keyword evidence="9 11" id="KW-0012">Acyltransferase</keyword>
<feature type="compositionally biased region" description="Acidic residues" evidence="13">
    <location>
        <begin position="377"/>
        <end position="387"/>
    </location>
</feature>
<feature type="compositionally biased region" description="Basic and acidic residues" evidence="13">
    <location>
        <begin position="406"/>
        <end position="416"/>
    </location>
</feature>
<dbReference type="InterPro" id="IPR001594">
    <property type="entry name" value="Palmitoyltrfase_DHHC"/>
</dbReference>
<keyword evidence="4 11" id="KW-0256">Endoplasmic reticulum</keyword>
<dbReference type="HAMAP" id="MF_03199">
    <property type="entry name" value="DHHC_PAT_PFA4"/>
    <property type="match status" value="1"/>
</dbReference>
<feature type="transmembrane region" description="Helical" evidence="11 12">
    <location>
        <begin position="185"/>
        <end position="208"/>
    </location>
</feature>
<comment type="domain">
    <text evidence="11 12">The DHHC domain is required for palmitoyltransferase activity.</text>
</comment>
<evidence type="ECO:0000259" key="14">
    <source>
        <dbReference type="Pfam" id="PF01529"/>
    </source>
</evidence>
<feature type="transmembrane region" description="Helical" evidence="11 12">
    <location>
        <begin position="6"/>
        <end position="27"/>
    </location>
</feature>
<dbReference type="AlphaFoldDB" id="W6ZAA9"/>
<reference evidence="15 16" key="1">
    <citation type="journal article" date="2013" name="PLoS Genet.">
        <title>Comparative genome structure, secondary metabolite, and effector coding capacity across Cochliobolus pathogens.</title>
        <authorList>
            <person name="Condon B.J."/>
            <person name="Leng Y."/>
            <person name="Wu D."/>
            <person name="Bushley K.E."/>
            <person name="Ohm R.A."/>
            <person name="Otillar R."/>
            <person name="Martin J."/>
            <person name="Schackwitz W."/>
            <person name="Grimwood J."/>
            <person name="MohdZainudin N."/>
            <person name="Xue C."/>
            <person name="Wang R."/>
            <person name="Manning V.A."/>
            <person name="Dhillon B."/>
            <person name="Tu Z.J."/>
            <person name="Steffenson B.J."/>
            <person name="Salamov A."/>
            <person name="Sun H."/>
            <person name="Lowry S."/>
            <person name="LaButti K."/>
            <person name="Han J."/>
            <person name="Copeland A."/>
            <person name="Lindquist E."/>
            <person name="Barry K."/>
            <person name="Schmutz J."/>
            <person name="Baker S.E."/>
            <person name="Ciuffetti L.M."/>
            <person name="Grigoriev I.V."/>
            <person name="Zhong S."/>
            <person name="Turgeon B.G."/>
        </authorList>
    </citation>
    <scope>NUCLEOTIDE SEQUENCE [LARGE SCALE GENOMIC DNA]</scope>
    <source>
        <strain evidence="15 16">ATCC 44560</strain>
    </source>
</reference>
<gene>
    <name evidence="11" type="primary">PFA4</name>
    <name evidence="15" type="ORF">COCMIDRAFT_98164</name>
</gene>
<evidence type="ECO:0000313" key="16">
    <source>
        <dbReference type="Proteomes" id="UP000054032"/>
    </source>
</evidence>
<dbReference type="STRING" id="930090.W6ZAA9"/>
<evidence type="ECO:0000256" key="13">
    <source>
        <dbReference type="SAM" id="MobiDB-lite"/>
    </source>
</evidence>
<evidence type="ECO:0000256" key="9">
    <source>
        <dbReference type="ARBA" id="ARBA00023315"/>
    </source>
</evidence>
<dbReference type="GeneID" id="19129202"/>
<dbReference type="GO" id="GO:0019706">
    <property type="term" value="F:protein-cysteine S-palmitoyltransferase activity"/>
    <property type="evidence" value="ECO:0007669"/>
    <property type="project" value="UniProtKB-UniRule"/>
</dbReference>
<keyword evidence="7 11" id="KW-0564">Palmitate</keyword>
<feature type="domain" description="Palmitoyltransferase DHHC" evidence="14">
    <location>
        <begin position="92"/>
        <end position="221"/>
    </location>
</feature>
<dbReference type="RefSeq" id="XP_007689059.1">
    <property type="nucleotide sequence ID" value="XM_007690869.1"/>
</dbReference>
<evidence type="ECO:0000256" key="7">
    <source>
        <dbReference type="ARBA" id="ARBA00023139"/>
    </source>
</evidence>